<gene>
    <name evidence="1" type="ORF">HT585_02790</name>
</gene>
<reference evidence="1 2" key="1">
    <citation type="submission" date="2020-06" db="EMBL/GenBank/DDBJ databases">
        <authorList>
            <person name="Grouzdev D.S."/>
        </authorList>
    </citation>
    <scope>NUCLEOTIDE SEQUENCE [LARGE SCALE GENOMIC DNA]</scope>
    <source>
        <strain evidence="1 2">HO-A22</strain>
    </source>
</reference>
<dbReference type="RefSeq" id="WP_176351510.1">
    <property type="nucleotide sequence ID" value="NZ_JABWDU010000001.1"/>
</dbReference>
<dbReference type="EMBL" id="JABWDU010000001">
    <property type="protein sequence ID" value="NVD37767.1"/>
    <property type="molecule type" value="Genomic_DNA"/>
</dbReference>
<proteinExistence type="predicted"/>
<dbReference type="Proteomes" id="UP000520198">
    <property type="component" value="Unassembled WGS sequence"/>
</dbReference>
<comment type="caution">
    <text evidence="1">The sequence shown here is derived from an EMBL/GenBank/DDBJ whole genome shotgun (WGS) entry which is preliminary data.</text>
</comment>
<keyword evidence="2" id="KW-1185">Reference proteome</keyword>
<name>A0A7Y6Q2B0_9HYPH</name>
<accession>A0A7Y6Q2B0</accession>
<organism evidence="1 2">
    <name type="scientific">Ensifer oleiphilus</name>
    <dbReference type="NCBI Taxonomy" id="2742698"/>
    <lineage>
        <taxon>Bacteria</taxon>
        <taxon>Pseudomonadati</taxon>
        <taxon>Pseudomonadota</taxon>
        <taxon>Alphaproteobacteria</taxon>
        <taxon>Hyphomicrobiales</taxon>
        <taxon>Rhizobiaceae</taxon>
        <taxon>Sinorhizobium/Ensifer group</taxon>
        <taxon>Ensifer</taxon>
    </lineage>
</organism>
<dbReference type="AlphaFoldDB" id="A0A7Y6Q2B0"/>
<evidence type="ECO:0000313" key="1">
    <source>
        <dbReference type="EMBL" id="NVD37767.1"/>
    </source>
</evidence>
<protein>
    <submittedName>
        <fullName evidence="1">Uncharacterized protein</fullName>
    </submittedName>
</protein>
<sequence length="140" mass="15450">MHFRNRRGSKVKNASIRRFSRLRRAATFPLELCSALHPALCKIDAAAEQEQFANKNSFKYQRCAKAACCGMPGSGNVEVASLRIVSRKVGEVNSEKMAVVFFEDGCTFLTVDSRPELRLVVIFGLSRLSAATVQAQVPGR</sequence>
<evidence type="ECO:0000313" key="2">
    <source>
        <dbReference type="Proteomes" id="UP000520198"/>
    </source>
</evidence>